<gene>
    <name evidence="11" type="ORF">DCAR_030505</name>
    <name evidence="12" type="ORF">DCAR_0935434</name>
</gene>
<evidence type="ECO:0000256" key="3">
    <source>
        <dbReference type="ARBA" id="ARBA00016903"/>
    </source>
</evidence>
<dbReference type="InterPro" id="IPR009378">
    <property type="entry name" value="H2_N"/>
</dbReference>
<dbReference type="InterPro" id="IPR023093">
    <property type="entry name" value="ScpA-like_C"/>
</dbReference>
<evidence type="ECO:0000256" key="7">
    <source>
        <dbReference type="SAM" id="MobiDB-lite"/>
    </source>
</evidence>
<dbReference type="GO" id="GO:0003682">
    <property type="term" value="F:chromatin binding"/>
    <property type="evidence" value="ECO:0007669"/>
    <property type="project" value="TreeGrafter"/>
</dbReference>
<feature type="compositionally biased region" description="Polar residues" evidence="7">
    <location>
        <begin position="218"/>
        <end position="234"/>
    </location>
</feature>
<keyword evidence="13" id="KW-1185">Reference proteome</keyword>
<dbReference type="Gene3D" id="1.10.10.580">
    <property type="entry name" value="Structural maintenance of chromosome 1. Chain E"/>
    <property type="match status" value="1"/>
</dbReference>
<proteinExistence type="inferred from homology"/>
<evidence type="ECO:0000256" key="5">
    <source>
        <dbReference type="ARBA" id="ARBA00023242"/>
    </source>
</evidence>
<feature type="region of interest" description="Disordered" evidence="7">
    <location>
        <begin position="211"/>
        <end position="343"/>
    </location>
</feature>
<feature type="compositionally biased region" description="Acidic residues" evidence="7">
    <location>
        <begin position="398"/>
        <end position="409"/>
    </location>
</feature>
<dbReference type="Pfam" id="PF06278">
    <property type="entry name" value="CNDH2_N"/>
    <property type="match status" value="1"/>
</dbReference>
<protein>
    <recommendedName>
        <fullName evidence="3">Condensin-2 complex subunit H2</fullName>
    </recommendedName>
    <alternativeName>
        <fullName evidence="6">Non-SMC condensin II complex subunit H2</fullName>
    </alternativeName>
</protein>
<evidence type="ECO:0000256" key="1">
    <source>
        <dbReference type="ARBA" id="ARBA00004123"/>
    </source>
</evidence>
<keyword evidence="4" id="KW-0226">DNA condensation</keyword>
<dbReference type="GO" id="GO:0051306">
    <property type="term" value="P:mitotic sister chromatid separation"/>
    <property type="evidence" value="ECO:0007669"/>
    <property type="project" value="TreeGrafter"/>
</dbReference>
<evidence type="ECO:0000259" key="8">
    <source>
        <dbReference type="Pfam" id="PF06278"/>
    </source>
</evidence>
<feature type="compositionally biased region" description="Polar residues" evidence="7">
    <location>
        <begin position="266"/>
        <end position="277"/>
    </location>
</feature>
<dbReference type="Pfam" id="PF16858">
    <property type="entry name" value="CNDH2_C"/>
    <property type="match status" value="1"/>
</dbReference>
<evidence type="ECO:0000256" key="4">
    <source>
        <dbReference type="ARBA" id="ARBA00023067"/>
    </source>
</evidence>
<dbReference type="AlphaFoldDB" id="A0A175YGY2"/>
<evidence type="ECO:0000256" key="2">
    <source>
        <dbReference type="ARBA" id="ARBA00007844"/>
    </source>
</evidence>
<dbReference type="STRING" id="79200.A0A175YGY2"/>
<evidence type="ECO:0000259" key="10">
    <source>
        <dbReference type="Pfam" id="PF16869"/>
    </source>
</evidence>
<dbReference type="InterPro" id="IPR031737">
    <property type="entry name" value="CNDH2_C"/>
</dbReference>
<feature type="compositionally biased region" description="Acidic residues" evidence="7">
    <location>
        <begin position="288"/>
        <end position="298"/>
    </location>
</feature>
<dbReference type="GO" id="GO:0005634">
    <property type="term" value="C:nucleus"/>
    <property type="evidence" value="ECO:0007669"/>
    <property type="project" value="UniProtKB-SubCell"/>
</dbReference>
<feature type="domain" description="Condensin-2 complex subunit H2 C-terminal" evidence="9">
    <location>
        <begin position="456"/>
        <end position="597"/>
    </location>
</feature>
<keyword evidence="5" id="KW-0539">Nucleus</keyword>
<comment type="subcellular location">
    <subcellularLocation>
        <location evidence="1">Nucleus</location>
    </subcellularLocation>
</comment>
<feature type="region of interest" description="Disordered" evidence="7">
    <location>
        <begin position="431"/>
        <end position="451"/>
    </location>
</feature>
<dbReference type="OrthoDB" id="10038475at2759"/>
<feature type="region of interest" description="Disordered" evidence="7">
    <location>
        <begin position="94"/>
        <end position="127"/>
    </location>
</feature>
<dbReference type="EMBL" id="CP093351">
    <property type="protein sequence ID" value="WOH15887.1"/>
    <property type="molecule type" value="Genomic_DNA"/>
</dbReference>
<dbReference type="KEGG" id="dcr:108200620"/>
<feature type="region of interest" description="Disordered" evidence="7">
    <location>
        <begin position="391"/>
        <end position="412"/>
    </location>
</feature>
<reference evidence="11" key="1">
    <citation type="journal article" date="2016" name="Nat. Genet.">
        <title>A high-quality carrot genome assembly provides new insights into carotenoid accumulation and asterid genome evolution.</title>
        <authorList>
            <person name="Iorizzo M."/>
            <person name="Ellison S."/>
            <person name="Senalik D."/>
            <person name="Zeng P."/>
            <person name="Satapoomin P."/>
            <person name="Huang J."/>
            <person name="Bowman M."/>
            <person name="Iovene M."/>
            <person name="Sanseverino W."/>
            <person name="Cavagnaro P."/>
            <person name="Yildiz M."/>
            <person name="Macko-Podgorni A."/>
            <person name="Moranska E."/>
            <person name="Grzebelus E."/>
            <person name="Grzebelus D."/>
            <person name="Ashrafi H."/>
            <person name="Zheng Z."/>
            <person name="Cheng S."/>
            <person name="Spooner D."/>
            <person name="Van Deynze A."/>
            <person name="Simon P."/>
        </authorList>
    </citation>
    <scope>NUCLEOTIDE SEQUENCE [LARGE SCALE GENOMIC DNA]</scope>
    <source>
        <tissue evidence="11">Leaf</tissue>
    </source>
</reference>
<dbReference type="Gramene" id="KZM82936">
    <property type="protein sequence ID" value="KZM82936"/>
    <property type="gene ID" value="DCAR_030505"/>
</dbReference>
<evidence type="ECO:0000313" key="11">
    <source>
        <dbReference type="EMBL" id="KZM82936.1"/>
    </source>
</evidence>
<dbReference type="PANTHER" id="PTHR14324:SF3">
    <property type="entry name" value="CONDENSIN-2 COMPLEX SUBUNIT H2"/>
    <property type="match status" value="1"/>
</dbReference>
<dbReference type="Pfam" id="PF16869">
    <property type="entry name" value="CNDH2_M"/>
    <property type="match status" value="1"/>
</dbReference>
<evidence type="ECO:0000256" key="6">
    <source>
        <dbReference type="ARBA" id="ARBA00030479"/>
    </source>
</evidence>
<dbReference type="Proteomes" id="UP000077755">
    <property type="component" value="Chromosome 9"/>
</dbReference>
<dbReference type="InterPro" id="IPR031739">
    <property type="entry name" value="Ncaph2"/>
</dbReference>
<organism evidence="11">
    <name type="scientific">Daucus carota subsp. sativus</name>
    <name type="common">Carrot</name>
    <dbReference type="NCBI Taxonomy" id="79200"/>
    <lineage>
        <taxon>Eukaryota</taxon>
        <taxon>Viridiplantae</taxon>
        <taxon>Streptophyta</taxon>
        <taxon>Embryophyta</taxon>
        <taxon>Tracheophyta</taxon>
        <taxon>Spermatophyta</taxon>
        <taxon>Magnoliopsida</taxon>
        <taxon>eudicotyledons</taxon>
        <taxon>Gunneridae</taxon>
        <taxon>Pentapetalae</taxon>
        <taxon>asterids</taxon>
        <taxon>campanulids</taxon>
        <taxon>Apiales</taxon>
        <taxon>Apiaceae</taxon>
        <taxon>Apioideae</taxon>
        <taxon>Scandiceae</taxon>
        <taxon>Daucinae</taxon>
        <taxon>Daucus</taxon>
        <taxon>Daucus sect. Daucus</taxon>
    </lineage>
</organism>
<evidence type="ECO:0000313" key="13">
    <source>
        <dbReference type="Proteomes" id="UP000077755"/>
    </source>
</evidence>
<comment type="similarity">
    <text evidence="2">Belongs to the CND2 H2 (condensin-2 subunit 2) family.</text>
</comment>
<feature type="domain" description="Condensin II complex subunit H2 N-terminal" evidence="8">
    <location>
        <begin position="13"/>
        <end position="135"/>
    </location>
</feature>
<feature type="domain" description="Condensin II complex subunit H2 middle" evidence="10">
    <location>
        <begin position="156"/>
        <end position="297"/>
    </location>
</feature>
<accession>A0A175YGY2</accession>
<dbReference type="GO" id="GO:0010032">
    <property type="term" value="P:meiotic chromosome condensation"/>
    <property type="evidence" value="ECO:0007669"/>
    <property type="project" value="TreeGrafter"/>
</dbReference>
<dbReference type="OMA" id="NPYEPGN"/>
<evidence type="ECO:0000259" key="9">
    <source>
        <dbReference type="Pfam" id="PF16858"/>
    </source>
</evidence>
<sequence>MSQNKEDSGPGERFQMIQPHRDLELNFEIDVAKTLEDYLLRICSGEGDSEEDGPPSINFAEAAMLLQNSIQVYSRKVEYLYSCVLNTLKFLKQQSEPNQSEDDGDSSDGSARDEGGGKRPAHDDANIDFWVPNDIPVEPNITLESGACCILDDFVKPPADLLLLEGDCLDANGEGGELDSYLLAKCELYKDFILLDPSDAAAIDEYLKENQEPEVKQNGVSRGSSQRSHKSFLSPTKEKGGSALKSPNAHFDQSPGLDHGFDFIDFNNNVPQNNNSEFEMEGGGYPGSEDDDDSDEDDLWKPLNPHEPGNLKVKPFKEVKANRWDGSKPSKRTSVTKEFPLAPFHGPISSDIAHVWESRRHPSGSQQSKYPLYEKLRQSLVLGEHDTFDEYKSKAVDEDNGYDSEDDYSGPEFDMPENTFMNEDVAYMNEDNNNGGAPFHTDTASGNDDPTPDANLEDLCHKHLDSLVPNLKEIEEQNEMAVRVSTWKDRIEQSLEEQDALPPFDIHTYGEKLLEKLSVENEGEKTMSFTDVVKGQEKHDVARTFCAMLQLVNNGNIDLLRVEDNGDKEDNQDKERKCYTAKKPFYIKLLRHKRRQEVQLRSSKKAKSPATNTKASKGKGKSAKKKH</sequence>
<name>A0A175YGY2_DAUCS</name>
<evidence type="ECO:0000313" key="12">
    <source>
        <dbReference type="EMBL" id="WOH15887.1"/>
    </source>
</evidence>
<dbReference type="InterPro" id="IPR031719">
    <property type="entry name" value="H2_M"/>
</dbReference>
<feature type="compositionally biased region" description="Basic and acidic residues" evidence="7">
    <location>
        <begin position="315"/>
        <end position="328"/>
    </location>
</feature>
<dbReference type="PANTHER" id="PTHR14324">
    <property type="entry name" value="CONDENSIN-2 COMPLEX SUBUNIT H2"/>
    <property type="match status" value="1"/>
</dbReference>
<feature type="compositionally biased region" description="Basic residues" evidence="7">
    <location>
        <begin position="616"/>
        <end position="627"/>
    </location>
</feature>
<dbReference type="GO" id="GO:0000796">
    <property type="term" value="C:condensin complex"/>
    <property type="evidence" value="ECO:0007669"/>
    <property type="project" value="TreeGrafter"/>
</dbReference>
<dbReference type="EMBL" id="LNRQ01000009">
    <property type="protein sequence ID" value="KZM82936.1"/>
    <property type="molecule type" value="Genomic_DNA"/>
</dbReference>
<feature type="compositionally biased region" description="Basic and acidic residues" evidence="7">
    <location>
        <begin position="110"/>
        <end position="125"/>
    </location>
</feature>
<feature type="region of interest" description="Disordered" evidence="7">
    <location>
        <begin position="593"/>
        <end position="627"/>
    </location>
</feature>
<reference evidence="12" key="2">
    <citation type="submission" date="2022-03" db="EMBL/GenBank/DDBJ databases">
        <title>Draft title - Genomic analysis of global carrot germplasm unveils the trajectory of domestication and the origin of high carotenoid orange carrot.</title>
        <authorList>
            <person name="Iorizzo M."/>
            <person name="Ellison S."/>
            <person name="Senalik D."/>
            <person name="Macko-Podgorni A."/>
            <person name="Grzebelus D."/>
            <person name="Bostan H."/>
            <person name="Rolling W."/>
            <person name="Curaba J."/>
            <person name="Simon P."/>
        </authorList>
    </citation>
    <scope>NUCLEOTIDE SEQUENCE</scope>
    <source>
        <tissue evidence="12">Leaf</tissue>
    </source>
</reference>